<dbReference type="KEGG" id="amv:ACMV_P2_00490"/>
<dbReference type="Gene3D" id="1.10.10.10">
    <property type="entry name" value="Winged helix-like DNA-binding domain superfamily/Winged helix DNA-binding domain"/>
    <property type="match status" value="1"/>
</dbReference>
<dbReference type="OrthoDB" id="2934196at2"/>
<keyword evidence="1" id="KW-0614">Plasmid</keyword>
<gene>
    <name evidence="1" type="ordered locus">ACMV_P2_00490</name>
</gene>
<dbReference type="InterPro" id="IPR036388">
    <property type="entry name" value="WH-like_DNA-bd_sf"/>
</dbReference>
<dbReference type="SUPFAM" id="SSF46785">
    <property type="entry name" value="Winged helix' DNA-binding domain"/>
    <property type="match status" value="1"/>
</dbReference>
<name>F0J7R2_ACIMA</name>
<dbReference type="InterPro" id="IPR036390">
    <property type="entry name" value="WH_DNA-bd_sf"/>
</dbReference>
<accession>F0J7R2</accession>
<evidence type="ECO:0000313" key="1">
    <source>
        <dbReference type="EMBL" id="BAJ83129.1"/>
    </source>
</evidence>
<evidence type="ECO:0000313" key="2">
    <source>
        <dbReference type="Proteomes" id="UP000007100"/>
    </source>
</evidence>
<geneLocation type="plasmid" evidence="1 2">
    <name>pACMV2</name>
</geneLocation>
<proteinExistence type="predicted"/>
<organism evidence="1 2">
    <name type="scientific">Acidiphilium multivorum (strain DSM 11245 / JCM 8867 / NBRC 100883 / AIU 301)</name>
    <dbReference type="NCBI Taxonomy" id="926570"/>
    <lineage>
        <taxon>Bacteria</taxon>
        <taxon>Pseudomonadati</taxon>
        <taxon>Pseudomonadota</taxon>
        <taxon>Alphaproteobacteria</taxon>
        <taxon>Acetobacterales</taxon>
        <taxon>Acidocellaceae</taxon>
        <taxon>Acidiphilium</taxon>
    </lineage>
</organism>
<keyword evidence="2" id="KW-1185">Reference proteome</keyword>
<dbReference type="EMBL" id="AP012037">
    <property type="protein sequence ID" value="BAJ83129.1"/>
    <property type="molecule type" value="Genomic_DNA"/>
</dbReference>
<dbReference type="Proteomes" id="UP000007100">
    <property type="component" value="Plasmid pACMV2"/>
</dbReference>
<dbReference type="RefSeq" id="WP_013641249.1">
    <property type="nucleotide sequence ID" value="NC_015187.1"/>
</dbReference>
<reference evidence="1 2" key="1">
    <citation type="submission" date="2010-12" db="EMBL/GenBank/DDBJ databases">
        <title>Whole genome sequence of Acidiphilium multivorum AIU301.</title>
        <authorList>
            <person name="Narita-Yamada S."/>
            <person name="Nakamura S."/>
            <person name="Ito N."/>
            <person name="Takarada H."/>
            <person name="Katano Y."/>
            <person name="Nakazawa H."/>
            <person name="Hosoyama A."/>
            <person name="Yamada R."/>
            <person name="Fujita N."/>
        </authorList>
    </citation>
    <scope>NUCLEOTIDE SEQUENCE [LARGE SCALE GENOMIC DNA]</scope>
    <source>
        <strain evidence="2">DSM 11245 / JCM 8867 / AIU301</strain>
        <plasmid evidence="1 2">pACMV2</plasmid>
    </source>
</reference>
<sequence length="193" mass="21426">MTGLTAPPDIIGTPVKLKPGQWVQTERKAHEAWANLIARKPRAAMLLHHLVAQMGHQNAVVIGQKTLAKIMGTHERTVRRAVADLVEERWIQIVRIGSGKEAAYVVNDRVAWGQPRDQLRLSTFSATVVADLEDQDTTSLDYADLRRIPTLFPGERQMPIGDGEPPPSQPSLDGLEPDLPTRQPHAFRVENAK</sequence>
<dbReference type="AlphaFoldDB" id="F0J7R2"/>
<protein>
    <submittedName>
        <fullName evidence="1">Putative replication protein</fullName>
    </submittedName>
</protein>
<dbReference type="HOGENOM" id="CLU_116262_0_0_5"/>